<accession>A0A9W5F6L9</accession>
<gene>
    <name evidence="1" type="ORF">AGR2A_pc0129</name>
</gene>
<evidence type="ECO:0000313" key="2">
    <source>
        <dbReference type="Proteomes" id="UP000191933"/>
    </source>
</evidence>
<dbReference type="EMBL" id="FBVY01000049">
    <property type="protein sequence ID" value="CUX04053.1"/>
    <property type="molecule type" value="Genomic_DNA"/>
</dbReference>
<dbReference type="AlphaFoldDB" id="A0A9W5F6L9"/>
<organism evidence="1 2">
    <name type="scientific">Agrobacterium genomosp. 2 str. CFBP 5494</name>
    <dbReference type="NCBI Taxonomy" id="1183436"/>
    <lineage>
        <taxon>Bacteria</taxon>
        <taxon>Pseudomonadati</taxon>
        <taxon>Pseudomonadota</taxon>
        <taxon>Alphaproteobacteria</taxon>
        <taxon>Hyphomicrobiales</taxon>
        <taxon>Rhizobiaceae</taxon>
        <taxon>Rhizobium/Agrobacterium group</taxon>
        <taxon>Agrobacterium</taxon>
        <taxon>Agrobacterium tumefaciens complex</taxon>
    </lineage>
</organism>
<keyword evidence="2" id="KW-1185">Reference proteome</keyword>
<protein>
    <submittedName>
        <fullName evidence="1">Uncharacterized protein</fullName>
    </submittedName>
</protein>
<comment type="caution">
    <text evidence="1">The sequence shown here is derived from an EMBL/GenBank/DDBJ whole genome shotgun (WGS) entry which is preliminary data.</text>
</comment>
<reference evidence="1 2" key="1">
    <citation type="submission" date="2016-01" db="EMBL/GenBank/DDBJ databases">
        <authorList>
            <person name="Regsiter A."/>
            <person name="william w."/>
        </authorList>
    </citation>
    <scope>NUCLEOTIDE SEQUENCE [LARGE SCALE GENOMIC DNA]</scope>
    <source>
        <strain evidence="1 2">CFBP 5494</strain>
    </source>
</reference>
<sequence>MTRHGRRSMEVKYGCFGAQYKYKRTFCLRPRKPLKKRPISGWCRYTSYGSSAHIRRWF</sequence>
<proteinExistence type="predicted"/>
<name>A0A9W5F6L9_9HYPH</name>
<dbReference type="Proteomes" id="UP000191933">
    <property type="component" value="Unassembled WGS sequence"/>
</dbReference>
<evidence type="ECO:0000313" key="1">
    <source>
        <dbReference type="EMBL" id="CUX04053.1"/>
    </source>
</evidence>